<dbReference type="Gene3D" id="3.40.50.720">
    <property type="entry name" value="NAD(P)-binding Rossmann-like Domain"/>
    <property type="match status" value="1"/>
</dbReference>
<evidence type="ECO:0000259" key="12">
    <source>
        <dbReference type="PROSITE" id="PS51201"/>
    </source>
</evidence>
<evidence type="ECO:0000256" key="2">
    <source>
        <dbReference type="ARBA" id="ARBA00022448"/>
    </source>
</evidence>
<gene>
    <name evidence="13" type="ORF">DI616_04800</name>
</gene>
<dbReference type="EMBL" id="VAFL01000003">
    <property type="protein sequence ID" value="TKW67639.1"/>
    <property type="molecule type" value="Genomic_DNA"/>
</dbReference>
<evidence type="ECO:0000313" key="14">
    <source>
        <dbReference type="Proteomes" id="UP000315344"/>
    </source>
</evidence>
<comment type="subcellular location">
    <subcellularLocation>
        <location evidence="1">Endomembrane system</location>
        <topology evidence="1">Multi-pass membrane protein</topology>
    </subcellularLocation>
</comment>
<dbReference type="GO" id="GO:0015297">
    <property type="term" value="F:antiporter activity"/>
    <property type="evidence" value="ECO:0007669"/>
    <property type="project" value="UniProtKB-KW"/>
</dbReference>
<proteinExistence type="predicted"/>
<sequence length="654" mass="70034">MSGFLMLATLFLVAGVIAVPLASRFGLGSVLGYLVAGIVISPMLGWLHVDVVSIQHFAEFGVVMMLFLVGLELEPRMLWQMRSKLLGLGGLQVVVTTLAVAAIGIAFGLYWTIALTLGMVFALSSTAIVLQTLGEKGLMRTEGGQASFSVLLFQDIAVIPMLAFIPLLAMPSLMDAAPAAEHAAEAAHQSFTLVEGRPGWQVALITLAAVAAVIAAGIYLTRPVFRYVAMAGLREIFIATALAFVVGIALLMTAVGLSPALGTFIAGVVLAGSEYRHELESDIDPFRGLLLGLFFMTVGASIDFGLLLDNALLVIGATLGLMLLKAAVLYVLGWVFGVSGSDRCLFALALAQAGEFGFVLLSFTVTNDVIPQSVADIALLIVALSMLLTPGLFILYDRVITPMFLDNQQREMDQISEPGKIIVLGHGRFGGIVARMMRALGKQMVVVDYSSKQLEMLRAFGVQAYYGDATRPDLLHATGIGDAQVLVVAIDNKDQTTEIVHYVRQNHPNVHIVARAFDRMHVYELFNAGAHDIIRETFDSSLRAARSVLEALGLTRPEAEEITDGFAAADQIHMRRLAEKWRPGITAHEDEAFVKNAQAATEELENEVRAIGAKIREARQSAGQAAPIAGQPDTTPAADPSEDRNPPGYPAPAS</sequence>
<evidence type="ECO:0000256" key="10">
    <source>
        <dbReference type="SAM" id="MobiDB-lite"/>
    </source>
</evidence>
<evidence type="ECO:0000256" key="7">
    <source>
        <dbReference type="ARBA" id="ARBA00022989"/>
    </source>
</evidence>
<dbReference type="Pfam" id="PF00999">
    <property type="entry name" value="Na_H_Exchanger"/>
    <property type="match status" value="1"/>
</dbReference>
<evidence type="ECO:0000256" key="8">
    <source>
        <dbReference type="ARBA" id="ARBA00023065"/>
    </source>
</evidence>
<feature type="transmembrane region" description="Helical" evidence="11">
    <location>
        <begin position="85"/>
        <end position="107"/>
    </location>
</feature>
<dbReference type="InterPro" id="IPR036291">
    <property type="entry name" value="NAD(P)-bd_dom_sf"/>
</dbReference>
<name>A0A533I7S7_PARDE</name>
<dbReference type="InterPro" id="IPR038770">
    <property type="entry name" value="Na+/solute_symporter_sf"/>
</dbReference>
<feature type="transmembrane region" description="Helical" evidence="11">
    <location>
        <begin position="6"/>
        <end position="23"/>
    </location>
</feature>
<feature type="transmembrane region" description="Helical" evidence="11">
    <location>
        <begin position="288"/>
        <end position="308"/>
    </location>
</feature>
<reference evidence="13 14" key="1">
    <citation type="journal article" date="2017" name="Nat. Commun.">
        <title>In situ click chemistry generation of cyclooxygenase-2 inhibitors.</title>
        <authorList>
            <person name="Bhardwaj A."/>
            <person name="Kaur J."/>
            <person name="Wuest M."/>
            <person name="Wuest F."/>
        </authorList>
    </citation>
    <scope>NUCLEOTIDE SEQUENCE [LARGE SCALE GENOMIC DNA]</scope>
    <source>
        <strain evidence="13">S2_012_000_R3_94</strain>
    </source>
</reference>
<evidence type="ECO:0000256" key="4">
    <source>
        <dbReference type="ARBA" id="ARBA00022538"/>
    </source>
</evidence>
<keyword evidence="5 11" id="KW-0812">Transmembrane</keyword>
<dbReference type="InterPro" id="IPR006036">
    <property type="entry name" value="K_uptake_TrkA"/>
</dbReference>
<feature type="transmembrane region" description="Helical" evidence="11">
    <location>
        <begin position="257"/>
        <end position="276"/>
    </location>
</feature>
<keyword evidence="8" id="KW-0406">Ion transport</keyword>
<dbReference type="GO" id="GO:1902600">
    <property type="term" value="P:proton transmembrane transport"/>
    <property type="evidence" value="ECO:0007669"/>
    <property type="project" value="InterPro"/>
</dbReference>
<dbReference type="PANTHER" id="PTHR46157">
    <property type="entry name" value="K(+) EFFLUX ANTIPORTER 3, CHLOROPLASTIC"/>
    <property type="match status" value="1"/>
</dbReference>
<evidence type="ECO:0000256" key="11">
    <source>
        <dbReference type="SAM" id="Phobius"/>
    </source>
</evidence>
<dbReference type="InterPro" id="IPR003148">
    <property type="entry name" value="RCK_N"/>
</dbReference>
<dbReference type="PANTHER" id="PTHR46157:SF4">
    <property type="entry name" value="K(+) EFFLUX ANTIPORTER 3, CHLOROPLASTIC"/>
    <property type="match status" value="1"/>
</dbReference>
<feature type="transmembrane region" description="Helical" evidence="11">
    <location>
        <begin position="146"/>
        <end position="169"/>
    </location>
</feature>
<organism evidence="13 14">
    <name type="scientific">Paracoccus denitrificans</name>
    <dbReference type="NCBI Taxonomy" id="266"/>
    <lineage>
        <taxon>Bacteria</taxon>
        <taxon>Pseudomonadati</taxon>
        <taxon>Pseudomonadota</taxon>
        <taxon>Alphaproteobacteria</taxon>
        <taxon>Rhodobacterales</taxon>
        <taxon>Paracoccaceae</taxon>
        <taxon>Paracoccus</taxon>
    </lineage>
</organism>
<dbReference type="GO" id="GO:0015079">
    <property type="term" value="F:potassium ion transmembrane transporter activity"/>
    <property type="evidence" value="ECO:0007669"/>
    <property type="project" value="InterPro"/>
</dbReference>
<feature type="transmembrane region" description="Helical" evidence="11">
    <location>
        <begin position="113"/>
        <end position="134"/>
    </location>
</feature>
<evidence type="ECO:0000256" key="6">
    <source>
        <dbReference type="ARBA" id="ARBA00022958"/>
    </source>
</evidence>
<feature type="transmembrane region" description="Helical" evidence="11">
    <location>
        <begin position="377"/>
        <end position="396"/>
    </location>
</feature>
<keyword evidence="3" id="KW-0050">Antiport</keyword>
<dbReference type="AlphaFoldDB" id="A0A533I7S7"/>
<evidence type="ECO:0000256" key="5">
    <source>
        <dbReference type="ARBA" id="ARBA00022692"/>
    </source>
</evidence>
<dbReference type="Pfam" id="PF02254">
    <property type="entry name" value="TrkA_N"/>
    <property type="match status" value="1"/>
</dbReference>
<comment type="caution">
    <text evidence="13">The sequence shown here is derived from an EMBL/GenBank/DDBJ whole genome shotgun (WGS) entry which is preliminary data.</text>
</comment>
<feature type="transmembrane region" description="Helical" evidence="11">
    <location>
        <begin position="30"/>
        <end position="48"/>
    </location>
</feature>
<keyword evidence="6" id="KW-0630">Potassium</keyword>
<dbReference type="Proteomes" id="UP000315344">
    <property type="component" value="Unassembled WGS sequence"/>
</dbReference>
<keyword evidence="7 11" id="KW-1133">Transmembrane helix</keyword>
<keyword evidence="9 11" id="KW-0472">Membrane</keyword>
<dbReference type="FunFam" id="3.40.50.720:FF:000036">
    <property type="entry name" value="Glutathione-regulated potassium-efflux system protein KefB"/>
    <property type="match status" value="1"/>
</dbReference>
<evidence type="ECO:0000256" key="9">
    <source>
        <dbReference type="ARBA" id="ARBA00023136"/>
    </source>
</evidence>
<evidence type="ECO:0000256" key="1">
    <source>
        <dbReference type="ARBA" id="ARBA00004127"/>
    </source>
</evidence>
<dbReference type="PRINTS" id="PR00335">
    <property type="entry name" value="KUPTAKETRKA"/>
</dbReference>
<accession>A0A533I7S7</accession>
<dbReference type="GO" id="GO:0005886">
    <property type="term" value="C:plasma membrane"/>
    <property type="evidence" value="ECO:0007669"/>
    <property type="project" value="InterPro"/>
</dbReference>
<dbReference type="Gene3D" id="1.20.1530.20">
    <property type="match status" value="1"/>
</dbReference>
<dbReference type="PROSITE" id="PS51201">
    <property type="entry name" value="RCK_N"/>
    <property type="match status" value="1"/>
</dbReference>
<evidence type="ECO:0000256" key="3">
    <source>
        <dbReference type="ARBA" id="ARBA00022449"/>
    </source>
</evidence>
<protein>
    <submittedName>
        <fullName evidence="13">Potassium transporter</fullName>
    </submittedName>
</protein>
<dbReference type="GO" id="GO:0012505">
    <property type="term" value="C:endomembrane system"/>
    <property type="evidence" value="ECO:0007669"/>
    <property type="project" value="UniProtKB-SubCell"/>
</dbReference>
<feature type="domain" description="RCK N-terminal" evidence="12">
    <location>
        <begin position="418"/>
        <end position="535"/>
    </location>
</feature>
<dbReference type="InterPro" id="IPR006153">
    <property type="entry name" value="Cation/H_exchanger_TM"/>
</dbReference>
<dbReference type="SUPFAM" id="SSF51735">
    <property type="entry name" value="NAD(P)-binding Rossmann-fold domains"/>
    <property type="match status" value="1"/>
</dbReference>
<feature type="region of interest" description="Disordered" evidence="10">
    <location>
        <begin position="617"/>
        <end position="654"/>
    </location>
</feature>
<keyword evidence="4" id="KW-0633">Potassium transport</keyword>
<feature type="transmembrane region" description="Helical" evidence="11">
    <location>
        <begin position="200"/>
        <end position="220"/>
    </location>
</feature>
<keyword evidence="2" id="KW-0813">Transport</keyword>
<feature type="transmembrane region" description="Helical" evidence="11">
    <location>
        <begin position="344"/>
        <end position="365"/>
    </location>
</feature>
<feature type="transmembrane region" description="Helical" evidence="11">
    <location>
        <begin position="314"/>
        <end position="337"/>
    </location>
</feature>
<evidence type="ECO:0000313" key="13">
    <source>
        <dbReference type="EMBL" id="TKW67639.1"/>
    </source>
</evidence>
<feature type="transmembrane region" description="Helical" evidence="11">
    <location>
        <begin position="54"/>
        <end position="73"/>
    </location>
</feature>